<dbReference type="PROSITE" id="PS51273">
    <property type="entry name" value="GATASE_TYPE_1"/>
    <property type="match status" value="1"/>
</dbReference>
<evidence type="ECO:0000256" key="4">
    <source>
        <dbReference type="ARBA" id="ARBA00012738"/>
    </source>
</evidence>
<dbReference type="GO" id="GO:0006221">
    <property type="term" value="P:pyrimidine nucleotide biosynthetic process"/>
    <property type="evidence" value="ECO:0007669"/>
    <property type="project" value="UniProtKB-KW"/>
</dbReference>
<evidence type="ECO:0000313" key="14">
    <source>
        <dbReference type="EMBL" id="CUV01882.1"/>
    </source>
</evidence>
<evidence type="ECO:0000256" key="3">
    <source>
        <dbReference type="ARBA" id="ARBA00007800"/>
    </source>
</evidence>
<evidence type="ECO:0000256" key="8">
    <source>
        <dbReference type="ARBA" id="ARBA00022962"/>
    </source>
</evidence>
<name>A0A160V7P2_9ZZZZ</name>
<dbReference type="GO" id="GO:0006541">
    <property type="term" value="P:glutamine metabolic process"/>
    <property type="evidence" value="ECO:0007669"/>
    <property type="project" value="InterPro"/>
</dbReference>
<comment type="pathway">
    <text evidence="2">Amino-acid biosynthesis; L-arginine biosynthesis; carbamoyl phosphate from bicarbonate: step 1/1.</text>
</comment>
<dbReference type="GO" id="GO:0004359">
    <property type="term" value="F:glutaminase activity"/>
    <property type="evidence" value="ECO:0007669"/>
    <property type="project" value="RHEA"/>
</dbReference>
<evidence type="ECO:0000256" key="9">
    <source>
        <dbReference type="ARBA" id="ARBA00022975"/>
    </source>
</evidence>
<dbReference type="InterPro" id="IPR002474">
    <property type="entry name" value="CarbamoylP_synth_ssu_N"/>
</dbReference>
<evidence type="ECO:0000256" key="7">
    <source>
        <dbReference type="ARBA" id="ARBA00022840"/>
    </source>
</evidence>
<dbReference type="CDD" id="cd01744">
    <property type="entry name" value="GATase1_CPSase"/>
    <property type="match status" value="1"/>
</dbReference>
<dbReference type="InterPro" id="IPR029062">
    <property type="entry name" value="Class_I_gatase-like"/>
</dbReference>
<evidence type="ECO:0000256" key="10">
    <source>
        <dbReference type="ARBA" id="ARBA00044340"/>
    </source>
</evidence>
<dbReference type="PANTHER" id="PTHR43418:SF7">
    <property type="entry name" value="CARBAMOYL-PHOSPHATE SYNTHASE SMALL CHAIN"/>
    <property type="match status" value="1"/>
</dbReference>
<dbReference type="NCBIfam" id="NF009475">
    <property type="entry name" value="PRK12838.1"/>
    <property type="match status" value="1"/>
</dbReference>
<dbReference type="InterPro" id="IPR036480">
    <property type="entry name" value="CarbP_synth_ssu_N_sf"/>
</dbReference>
<dbReference type="InterPro" id="IPR035686">
    <property type="entry name" value="CPSase_GATase1"/>
</dbReference>
<dbReference type="HAMAP" id="MF_01209">
    <property type="entry name" value="CPSase_S_chain"/>
    <property type="match status" value="1"/>
</dbReference>
<dbReference type="PRINTS" id="PR00096">
    <property type="entry name" value="GATASE"/>
</dbReference>
<dbReference type="SUPFAM" id="SSF52317">
    <property type="entry name" value="Class I glutamine amidotransferase-like"/>
    <property type="match status" value="1"/>
</dbReference>
<comment type="catalytic activity">
    <reaction evidence="11">
        <text>hydrogencarbonate + L-glutamine + 2 ATP + H2O = carbamoyl phosphate + L-glutamate + 2 ADP + phosphate + 2 H(+)</text>
        <dbReference type="Rhea" id="RHEA:18633"/>
        <dbReference type="ChEBI" id="CHEBI:15377"/>
        <dbReference type="ChEBI" id="CHEBI:15378"/>
        <dbReference type="ChEBI" id="CHEBI:17544"/>
        <dbReference type="ChEBI" id="CHEBI:29985"/>
        <dbReference type="ChEBI" id="CHEBI:30616"/>
        <dbReference type="ChEBI" id="CHEBI:43474"/>
        <dbReference type="ChEBI" id="CHEBI:58228"/>
        <dbReference type="ChEBI" id="CHEBI:58359"/>
        <dbReference type="ChEBI" id="CHEBI:456216"/>
        <dbReference type="EC" id="6.3.5.5"/>
    </reaction>
</comment>
<organism evidence="14">
    <name type="scientific">hydrothermal vent metagenome</name>
    <dbReference type="NCBI Taxonomy" id="652676"/>
    <lineage>
        <taxon>unclassified sequences</taxon>
        <taxon>metagenomes</taxon>
        <taxon>ecological metagenomes</taxon>
    </lineage>
</organism>
<dbReference type="PANTHER" id="PTHR43418">
    <property type="entry name" value="MULTIFUNCTIONAL TRYPTOPHAN BIOSYNTHESIS PROTEIN-RELATED"/>
    <property type="match status" value="1"/>
</dbReference>
<keyword evidence="8" id="KW-0315">Glutamine amidotransferase</keyword>
<comment type="pathway">
    <text evidence="1">Pyrimidine metabolism; UMP biosynthesis via de novo pathway; (S)-dihydroorotate from bicarbonate: step 1/3.</text>
</comment>
<dbReference type="SMART" id="SM01097">
    <property type="entry name" value="CPSase_sm_chain"/>
    <property type="match status" value="1"/>
</dbReference>
<gene>
    <name evidence="14" type="ORF">MGWOODY_Clf1130</name>
</gene>
<dbReference type="AlphaFoldDB" id="A0A160V7P2"/>
<dbReference type="Pfam" id="PF00117">
    <property type="entry name" value="GATase"/>
    <property type="match status" value="1"/>
</dbReference>
<dbReference type="NCBIfam" id="TIGR01368">
    <property type="entry name" value="CPSaseIIsmall"/>
    <property type="match status" value="1"/>
</dbReference>
<dbReference type="Gene3D" id="3.50.30.20">
    <property type="entry name" value="Carbamoyl-phosphate synthase small subunit, N-terminal domain"/>
    <property type="match status" value="1"/>
</dbReference>
<dbReference type="EC" id="6.3.5.5" evidence="4"/>
<evidence type="ECO:0000256" key="11">
    <source>
        <dbReference type="ARBA" id="ARBA00048816"/>
    </source>
</evidence>
<feature type="domain" description="Carbamoyl-phosphate synthase small subunit N-terminal" evidence="13">
    <location>
        <begin position="3"/>
        <end position="133"/>
    </location>
</feature>
<reference evidence="14" key="1">
    <citation type="submission" date="2015-10" db="EMBL/GenBank/DDBJ databases">
        <authorList>
            <person name="Gilbert D.G."/>
        </authorList>
    </citation>
    <scope>NUCLEOTIDE SEQUENCE</scope>
</reference>
<evidence type="ECO:0000256" key="1">
    <source>
        <dbReference type="ARBA" id="ARBA00004812"/>
    </source>
</evidence>
<evidence type="ECO:0000256" key="5">
    <source>
        <dbReference type="ARBA" id="ARBA00022598"/>
    </source>
</evidence>
<evidence type="ECO:0000259" key="13">
    <source>
        <dbReference type="SMART" id="SM01097"/>
    </source>
</evidence>
<proteinExistence type="inferred from homology"/>
<dbReference type="Pfam" id="PF00988">
    <property type="entry name" value="CPSase_sm_chain"/>
    <property type="match status" value="1"/>
</dbReference>
<dbReference type="InterPro" id="IPR006274">
    <property type="entry name" value="CarbamoylP_synth_ssu"/>
</dbReference>
<sequence length="365" mass="39989">MHDPAYLVLEDGSIHEGVAFGAEADGLGEVVFNTSMTGYQEILTDPSYAGQLVTFTYPLIGNYGINPQDFESSRIQVSGLIVREGSDLPSHGRSDRTLHEFLESQGIPGIAEIDTRALTRRLRSQGVMLGAITSSDPDAALRRLQDSPAYGDRDYVATVTAPEEYDWPAEDGDLENGEPRILVTDCGLKYSILRQLRRRGCRVTVVPAATPAEDLLAMEPSGILFSPGPGDPKMLDYVVDNTRKILGRVPVMGICLGHQIISRALGAETFKLKFGHRGGNHPVKDLADGRVYITAQNHGYAVSPEKLPSGLEVSHINLNDQTVEGFRHKDLPLHTIQYHSEASPGPRDNEYLFDQFIEMVGDFNG</sequence>
<dbReference type="GO" id="GO:0004088">
    <property type="term" value="F:carbamoyl-phosphate synthase (glutamine-hydrolyzing) activity"/>
    <property type="evidence" value="ECO:0007669"/>
    <property type="project" value="UniProtKB-EC"/>
</dbReference>
<comment type="catalytic activity">
    <reaction evidence="12">
        <text>L-glutamine + H2O = L-glutamate + NH4(+)</text>
        <dbReference type="Rhea" id="RHEA:15889"/>
        <dbReference type="ChEBI" id="CHEBI:15377"/>
        <dbReference type="ChEBI" id="CHEBI:28938"/>
        <dbReference type="ChEBI" id="CHEBI:29985"/>
        <dbReference type="ChEBI" id="CHEBI:58359"/>
    </reaction>
</comment>
<evidence type="ECO:0000256" key="6">
    <source>
        <dbReference type="ARBA" id="ARBA00022741"/>
    </source>
</evidence>
<evidence type="ECO:0000256" key="2">
    <source>
        <dbReference type="ARBA" id="ARBA00005077"/>
    </source>
</evidence>
<keyword evidence="6" id="KW-0547">Nucleotide-binding</keyword>
<dbReference type="EMBL" id="FAXA01000146">
    <property type="protein sequence ID" value="CUV01882.1"/>
    <property type="molecule type" value="Genomic_DNA"/>
</dbReference>
<dbReference type="GO" id="GO:0006207">
    <property type="term" value="P:'de novo' pyrimidine nucleobase biosynthetic process"/>
    <property type="evidence" value="ECO:0007669"/>
    <property type="project" value="InterPro"/>
</dbReference>
<dbReference type="SUPFAM" id="SSF52021">
    <property type="entry name" value="Carbamoyl phosphate synthetase, small subunit N-terminal domain"/>
    <property type="match status" value="1"/>
</dbReference>
<keyword evidence="5 14" id="KW-0436">Ligase</keyword>
<accession>A0A160V7P2</accession>
<dbReference type="PRINTS" id="PR00099">
    <property type="entry name" value="CPSGATASE"/>
</dbReference>
<dbReference type="InterPro" id="IPR050472">
    <property type="entry name" value="Anth_synth/Amidotransfase"/>
</dbReference>
<keyword evidence="9" id="KW-0665">Pyrimidine biosynthesis</keyword>
<dbReference type="Gene3D" id="3.40.50.880">
    <property type="match status" value="1"/>
</dbReference>
<dbReference type="InterPro" id="IPR017926">
    <property type="entry name" value="GATASE"/>
</dbReference>
<protein>
    <recommendedName>
        <fullName evidence="4">carbamoyl-phosphate synthase (glutamine-hydrolyzing)</fullName>
        <ecNumber evidence="4">6.3.5.5</ecNumber>
    </recommendedName>
    <alternativeName>
        <fullName evidence="10">Arginine-specific carbamoyl phosphate synthetase, glutamine chain</fullName>
    </alternativeName>
</protein>
<comment type="similarity">
    <text evidence="3">Belongs to the CarA family.</text>
</comment>
<dbReference type="PRINTS" id="PR00097">
    <property type="entry name" value="ANTSNTHASEII"/>
</dbReference>
<keyword evidence="7" id="KW-0067">ATP-binding</keyword>
<dbReference type="FunFam" id="3.50.30.20:FF:000001">
    <property type="entry name" value="Carbamoyl-phosphate synthase small chain"/>
    <property type="match status" value="1"/>
</dbReference>
<evidence type="ECO:0000256" key="12">
    <source>
        <dbReference type="ARBA" id="ARBA00049285"/>
    </source>
</evidence>
<dbReference type="GO" id="GO:0005524">
    <property type="term" value="F:ATP binding"/>
    <property type="evidence" value="ECO:0007669"/>
    <property type="project" value="UniProtKB-KW"/>
</dbReference>